<proteinExistence type="predicted"/>
<dbReference type="Proteomes" id="UP001500711">
    <property type="component" value="Unassembled WGS sequence"/>
</dbReference>
<keyword evidence="2" id="KW-1185">Reference proteome</keyword>
<reference evidence="2" key="1">
    <citation type="journal article" date="2019" name="Int. J. Syst. Evol. Microbiol.">
        <title>The Global Catalogue of Microorganisms (GCM) 10K type strain sequencing project: providing services to taxonomists for standard genome sequencing and annotation.</title>
        <authorList>
            <consortium name="The Broad Institute Genomics Platform"/>
            <consortium name="The Broad Institute Genome Sequencing Center for Infectious Disease"/>
            <person name="Wu L."/>
            <person name="Ma J."/>
        </authorList>
    </citation>
    <scope>NUCLEOTIDE SEQUENCE [LARGE SCALE GENOMIC DNA]</scope>
    <source>
        <strain evidence="2">JCM 17494</strain>
    </source>
</reference>
<gene>
    <name evidence="1" type="ORF">GCM10022267_83650</name>
</gene>
<accession>A0ABP7C998</accession>
<organism evidence="1 2">
    <name type="scientific">Lentzea roselyniae</name>
    <dbReference type="NCBI Taxonomy" id="531940"/>
    <lineage>
        <taxon>Bacteria</taxon>
        <taxon>Bacillati</taxon>
        <taxon>Actinomycetota</taxon>
        <taxon>Actinomycetes</taxon>
        <taxon>Pseudonocardiales</taxon>
        <taxon>Pseudonocardiaceae</taxon>
        <taxon>Lentzea</taxon>
    </lineage>
</organism>
<protein>
    <submittedName>
        <fullName evidence="1">Uncharacterized protein</fullName>
    </submittedName>
</protein>
<comment type="caution">
    <text evidence="1">The sequence shown here is derived from an EMBL/GenBank/DDBJ whole genome shotgun (WGS) entry which is preliminary data.</text>
</comment>
<dbReference type="RefSeq" id="WP_346136548.1">
    <property type="nucleotide sequence ID" value="NZ_BAABBE010000045.1"/>
</dbReference>
<sequence length="52" mass="5796">MPVELEGVYWECAAPPTVDEVTFLDRIEDWIVVSRADTSTAMTPRGLELDVA</sequence>
<name>A0ABP7C998_9PSEU</name>
<dbReference type="EMBL" id="BAABBE010000045">
    <property type="protein sequence ID" value="GAA3684079.1"/>
    <property type="molecule type" value="Genomic_DNA"/>
</dbReference>
<evidence type="ECO:0000313" key="2">
    <source>
        <dbReference type="Proteomes" id="UP001500711"/>
    </source>
</evidence>
<evidence type="ECO:0000313" key="1">
    <source>
        <dbReference type="EMBL" id="GAA3684079.1"/>
    </source>
</evidence>